<keyword evidence="4" id="KW-1185">Reference proteome</keyword>
<keyword evidence="1 3" id="KW-0808">Transferase</keyword>
<proteinExistence type="inferred from homology"/>
<evidence type="ECO:0000256" key="1">
    <source>
        <dbReference type="HAMAP-Rule" id="MF_02223"/>
    </source>
</evidence>
<dbReference type="AlphaFoldDB" id="A0A9E7PL40"/>
<sequence>MTKISKAFSPGHISGYFCPKTCTNGDKGSIGGGIVITEGVTTTVSYSDKTAVEIIRRGDDNKILTKISGSPPIAYALRRMNVTARVQTECRLPLGSGFGLSAAALLSAVTAADDCFECGYSTEKREALAYEAEVYSSSGLGDVPAATGGGYICRKTPGLNGEIIRKFDADEEIAAVSLSPIPTEEIVKNTKILEDTRKAFPSGCPGGIEEFFRMSKKFAFESGLMTEDAEKIIRACEEESVPASMTMLGNGVFAYGNPAKKILSRFGSVYVMKISESGYSLLQSK</sequence>
<evidence type="ECO:0000313" key="4">
    <source>
        <dbReference type="Proteomes" id="UP001060368"/>
    </source>
</evidence>
<name>A0A9E7PL40_9EURY</name>
<dbReference type="Gene3D" id="3.30.230.10">
    <property type="match status" value="1"/>
</dbReference>
<dbReference type="GO" id="GO:0005524">
    <property type="term" value="F:ATP binding"/>
    <property type="evidence" value="ECO:0007669"/>
    <property type="project" value="UniProtKB-KW"/>
</dbReference>
<dbReference type="InterPro" id="IPR054946">
    <property type="entry name" value="Panto_kinase"/>
</dbReference>
<dbReference type="InterPro" id="IPR006204">
    <property type="entry name" value="GHMP_kinase_N_dom"/>
</dbReference>
<keyword evidence="1" id="KW-0173">Coenzyme A biosynthesis</keyword>
<keyword evidence="1 3" id="KW-0418">Kinase</keyword>
<keyword evidence="1" id="KW-0547">Nucleotide-binding</keyword>
<evidence type="ECO:0000313" key="3">
    <source>
        <dbReference type="EMBL" id="UUX92103.1"/>
    </source>
</evidence>
<dbReference type="Proteomes" id="UP001060368">
    <property type="component" value="Chromosome"/>
</dbReference>
<dbReference type="GO" id="GO:0015937">
    <property type="term" value="P:coenzyme A biosynthetic process"/>
    <property type="evidence" value="ECO:0007669"/>
    <property type="project" value="UniProtKB-UniRule"/>
</dbReference>
<dbReference type="GeneID" id="74308471"/>
<dbReference type="HAMAP" id="MF_02223">
    <property type="entry name" value="Pantoate_kinase"/>
    <property type="match status" value="1"/>
</dbReference>
<dbReference type="InterPro" id="IPR014721">
    <property type="entry name" value="Ribsml_uS5_D2-typ_fold_subgr"/>
</dbReference>
<protein>
    <recommendedName>
        <fullName evidence="1">Pantoate kinase</fullName>
        <shortName evidence="1">PoK</shortName>
        <ecNumber evidence="1">2.7.1.169</ecNumber>
    </recommendedName>
</protein>
<dbReference type="KEGG" id="mend:L6E24_12175"/>
<comment type="similarity">
    <text evidence="1">Belongs to the GHMP kinase family. PoK subfamily.</text>
</comment>
<dbReference type="PANTHER" id="PTHR42282">
    <property type="entry name" value="PANTOATE KINASE-RELATED"/>
    <property type="match status" value="1"/>
</dbReference>
<dbReference type="InterPro" id="IPR012043">
    <property type="entry name" value="PoK"/>
</dbReference>
<evidence type="ECO:0000259" key="2">
    <source>
        <dbReference type="Pfam" id="PF00288"/>
    </source>
</evidence>
<dbReference type="RefSeq" id="WP_257742255.1">
    <property type="nucleotide sequence ID" value="NZ_CP096115.1"/>
</dbReference>
<organism evidence="3 4">
    <name type="scientific">Methanoplanus endosymbiosus</name>
    <dbReference type="NCBI Taxonomy" id="33865"/>
    <lineage>
        <taxon>Archaea</taxon>
        <taxon>Methanobacteriati</taxon>
        <taxon>Methanobacteriota</taxon>
        <taxon>Stenosarchaea group</taxon>
        <taxon>Methanomicrobia</taxon>
        <taxon>Methanomicrobiales</taxon>
        <taxon>Methanomicrobiaceae</taxon>
        <taxon>Methanoplanus</taxon>
    </lineage>
</organism>
<comment type="catalytic activity">
    <reaction evidence="1">
        <text>(R)-pantoate + ATP = (R)-4-phosphopantoate + ADP + H(+)</text>
        <dbReference type="Rhea" id="RHEA:28246"/>
        <dbReference type="ChEBI" id="CHEBI:15378"/>
        <dbReference type="ChEBI" id="CHEBI:15980"/>
        <dbReference type="ChEBI" id="CHEBI:30616"/>
        <dbReference type="ChEBI" id="CHEBI:61294"/>
        <dbReference type="ChEBI" id="CHEBI:456216"/>
        <dbReference type="EC" id="2.7.1.169"/>
    </reaction>
</comment>
<dbReference type="NCBIfam" id="NF040725">
    <property type="entry name" value="panto_kin_Meth"/>
    <property type="match status" value="1"/>
</dbReference>
<dbReference type="EC" id="2.7.1.169" evidence="1"/>
<reference evidence="3" key="1">
    <citation type="submission" date="2022-04" db="EMBL/GenBank/DDBJ databases">
        <title>Complete genome of Methanoplanus endosymbiosus DSM 3599.</title>
        <authorList>
            <person name="Chen S.-C."/>
            <person name="You Y.-T."/>
            <person name="Zhou Y.-Z."/>
            <person name="Lai M.-C."/>
        </authorList>
    </citation>
    <scope>NUCLEOTIDE SEQUENCE</scope>
    <source>
        <strain evidence="3">DSM 3599</strain>
    </source>
</reference>
<dbReference type="GO" id="GO:0016301">
    <property type="term" value="F:kinase activity"/>
    <property type="evidence" value="ECO:0007669"/>
    <property type="project" value="UniProtKB-UniRule"/>
</dbReference>
<dbReference type="SUPFAM" id="SSF54211">
    <property type="entry name" value="Ribosomal protein S5 domain 2-like"/>
    <property type="match status" value="1"/>
</dbReference>
<accession>A0A9E7PL40</accession>
<dbReference type="EMBL" id="CP096115">
    <property type="protein sequence ID" value="UUX92103.1"/>
    <property type="molecule type" value="Genomic_DNA"/>
</dbReference>
<dbReference type="InterPro" id="IPR020568">
    <property type="entry name" value="Ribosomal_Su5_D2-typ_SF"/>
</dbReference>
<dbReference type="Pfam" id="PF00288">
    <property type="entry name" value="GHMP_kinases_N"/>
    <property type="match status" value="1"/>
</dbReference>
<dbReference type="PANTHER" id="PTHR42282:SF1">
    <property type="entry name" value="PANTOATE KINASE"/>
    <property type="match status" value="1"/>
</dbReference>
<feature type="domain" description="GHMP kinase N-terminal" evidence="2">
    <location>
        <begin position="78"/>
        <end position="150"/>
    </location>
</feature>
<comment type="pathway">
    <text evidence="1">Cofactor biosynthesis; coenzyme A biosynthesis.</text>
</comment>
<keyword evidence="1" id="KW-0067">ATP-binding</keyword>
<comment type="function">
    <text evidence="1">Phosphorylates (R)-pantoate to form (R)-4-phosphopantoate in the CoA biosynthesis pathway.</text>
</comment>
<gene>
    <name evidence="3" type="ORF">L6E24_12175</name>
</gene>